<dbReference type="SUPFAM" id="SSF54826">
    <property type="entry name" value="Enolase N-terminal domain-like"/>
    <property type="match status" value="1"/>
</dbReference>
<dbReference type="SFLD" id="SFLDS00001">
    <property type="entry name" value="Enolase"/>
    <property type="match status" value="1"/>
</dbReference>
<evidence type="ECO:0000259" key="7">
    <source>
        <dbReference type="SMART" id="SM00922"/>
    </source>
</evidence>
<evidence type="ECO:0000256" key="1">
    <source>
        <dbReference type="ARBA" id="ARBA00001737"/>
    </source>
</evidence>
<dbReference type="InterPro" id="IPR013342">
    <property type="entry name" value="Mandelate_racemase_C"/>
</dbReference>
<dbReference type="InterPro" id="IPR036849">
    <property type="entry name" value="Enolase-like_C_sf"/>
</dbReference>
<dbReference type="SFLD" id="SFLDF00111">
    <property type="entry name" value="L-fuconate_dehydratase"/>
    <property type="match status" value="1"/>
</dbReference>
<evidence type="ECO:0000256" key="2">
    <source>
        <dbReference type="ARBA" id="ARBA00001946"/>
    </source>
</evidence>
<dbReference type="SMART" id="SM00922">
    <property type="entry name" value="MR_MLE"/>
    <property type="match status" value="1"/>
</dbReference>
<keyword evidence="9" id="KW-1185">Reference proteome</keyword>
<dbReference type="EMBL" id="JAAKZV010000037">
    <property type="protein sequence ID" value="NGN64562.1"/>
    <property type="molecule type" value="Genomic_DNA"/>
</dbReference>
<evidence type="ECO:0000256" key="5">
    <source>
        <dbReference type="ARBA" id="ARBA00022842"/>
    </source>
</evidence>
<dbReference type="Proteomes" id="UP000481583">
    <property type="component" value="Unassembled WGS sequence"/>
</dbReference>
<evidence type="ECO:0000256" key="4">
    <source>
        <dbReference type="ARBA" id="ARBA00022723"/>
    </source>
</evidence>
<comment type="caution">
    <text evidence="8">The sequence shown here is derived from an EMBL/GenBank/DDBJ whole genome shotgun (WGS) entry which is preliminary data.</text>
</comment>
<sequence>MAAIPGTVSDSEPASAVVTAVDTYDVRFPTSRELDGSDAMNPDPDYSAAYAVLRTDAGDGLEGHGFTFTIGRGNDIQVAAIDALRPYLIGRSVAELCADPGSLARDLTGDSQLRWLGPEKGVMHMAIGAAVNAAWDLAAKRQGKPLWRLLADADPEWLVRQIDFRYLSDALTPEDALQLLRAGREGAAERAATLGERGYPAYTTAPGWLGYSDEKLTRLAKQAVADGFTQIKLKVGADLDDDRRRMRAARAAVGPDVRIAIDANQRWDVGPAVEWVKALAPYDPYWIEEPTSPDDVLGHAAIRAGVAPVKVATGEHCQNRIVFKQLLQAGAIDILQLDATRVAGVNENLAILLLAAKFGVPVCPHAGGVGLCELVQHLSMFDYVALTGTTDQRAIEYVDHLHEHFEDPVRIERGAYLPPTAPGFSGQLKAESIAAYRYPGGTYWAAEGEEAAV</sequence>
<dbReference type="SUPFAM" id="SSF51604">
    <property type="entry name" value="Enolase C-terminal domain-like"/>
    <property type="match status" value="1"/>
</dbReference>
<dbReference type="Gene3D" id="3.20.20.120">
    <property type="entry name" value="Enolase-like C-terminal domain"/>
    <property type="match status" value="1"/>
</dbReference>
<dbReference type="Gene3D" id="3.30.390.10">
    <property type="entry name" value="Enolase-like, N-terminal domain"/>
    <property type="match status" value="1"/>
</dbReference>
<protein>
    <recommendedName>
        <fullName evidence="3">L-fuconate dehydratase</fullName>
        <ecNumber evidence="3">4.2.1.68</ecNumber>
    </recommendedName>
</protein>
<accession>A0A6G4TXR9</accession>
<dbReference type="EC" id="4.2.1.68" evidence="3"/>
<dbReference type="PROSITE" id="PS00909">
    <property type="entry name" value="MR_MLE_2"/>
    <property type="match status" value="1"/>
</dbReference>
<keyword evidence="4" id="KW-0479">Metal-binding</keyword>
<gene>
    <name evidence="8" type="ORF">G5C51_11690</name>
</gene>
<dbReference type="AlphaFoldDB" id="A0A6G4TXR9"/>
<evidence type="ECO:0000313" key="8">
    <source>
        <dbReference type="EMBL" id="NGN64562.1"/>
    </source>
</evidence>
<evidence type="ECO:0000256" key="6">
    <source>
        <dbReference type="ARBA" id="ARBA00023239"/>
    </source>
</evidence>
<dbReference type="GO" id="GO:0000287">
    <property type="term" value="F:magnesium ion binding"/>
    <property type="evidence" value="ECO:0007669"/>
    <property type="project" value="TreeGrafter"/>
</dbReference>
<dbReference type="SFLD" id="SFLDG00179">
    <property type="entry name" value="mandelate_racemase"/>
    <property type="match status" value="1"/>
</dbReference>
<dbReference type="GO" id="GO:0009063">
    <property type="term" value="P:amino acid catabolic process"/>
    <property type="evidence" value="ECO:0007669"/>
    <property type="project" value="InterPro"/>
</dbReference>
<name>A0A6G4TXR9_9ACTN</name>
<feature type="domain" description="Mandelate racemase/muconate lactonizing enzyme C-terminal" evidence="7">
    <location>
        <begin position="213"/>
        <end position="309"/>
    </location>
</feature>
<comment type="cofactor">
    <cofactor evidence="2">
        <name>Mg(2+)</name>
        <dbReference type="ChEBI" id="CHEBI:18420"/>
    </cofactor>
</comment>
<dbReference type="Pfam" id="PF02746">
    <property type="entry name" value="MR_MLE_N"/>
    <property type="match status" value="1"/>
</dbReference>
<organism evidence="8 9">
    <name type="scientific">Streptomyces coryli</name>
    <dbReference type="NCBI Taxonomy" id="1128680"/>
    <lineage>
        <taxon>Bacteria</taxon>
        <taxon>Bacillati</taxon>
        <taxon>Actinomycetota</taxon>
        <taxon>Actinomycetes</taxon>
        <taxon>Kitasatosporales</taxon>
        <taxon>Streptomycetaceae</taxon>
        <taxon>Streptomyces</taxon>
    </lineage>
</organism>
<comment type="catalytic activity">
    <reaction evidence="1">
        <text>L-fuconate = 2-dehydro-3-deoxy-L-fuconate + H2O</text>
        <dbReference type="Rhea" id="RHEA:22772"/>
        <dbReference type="ChEBI" id="CHEBI:15377"/>
        <dbReference type="ChEBI" id="CHEBI:21291"/>
        <dbReference type="ChEBI" id="CHEBI:37448"/>
        <dbReference type="EC" id="4.2.1.68"/>
    </reaction>
</comment>
<dbReference type="InterPro" id="IPR018110">
    <property type="entry name" value="Mandel_Rmase/mucon_lact_enz_CS"/>
</dbReference>
<dbReference type="InterPro" id="IPR013341">
    <property type="entry name" value="Mandelate_racemase_N_dom"/>
</dbReference>
<reference evidence="8 9" key="1">
    <citation type="submission" date="2020-02" db="EMBL/GenBank/DDBJ databases">
        <title>Whole-genome analyses of novel actinobacteria.</title>
        <authorList>
            <person name="Sahin N."/>
        </authorList>
    </citation>
    <scope>NUCLEOTIDE SEQUENCE [LARGE SCALE GENOMIC DNA]</scope>
    <source>
        <strain evidence="8 9">A7024</strain>
    </source>
</reference>
<dbReference type="GO" id="GO:0050023">
    <property type="term" value="F:L-fuconate dehydratase activity"/>
    <property type="evidence" value="ECO:0007669"/>
    <property type="project" value="UniProtKB-EC"/>
</dbReference>
<keyword evidence="5" id="KW-0460">Magnesium</keyword>
<dbReference type="PANTHER" id="PTHR13794:SF58">
    <property type="entry name" value="MITOCHONDRIAL ENOLASE SUPERFAMILY MEMBER 1"/>
    <property type="match status" value="1"/>
</dbReference>
<dbReference type="PANTHER" id="PTHR13794">
    <property type="entry name" value="ENOLASE SUPERFAMILY, MANDELATE RACEMASE"/>
    <property type="match status" value="1"/>
</dbReference>
<dbReference type="InterPro" id="IPR029017">
    <property type="entry name" value="Enolase-like_N"/>
</dbReference>
<dbReference type="InterPro" id="IPR046945">
    <property type="entry name" value="RHMD-like"/>
</dbReference>
<dbReference type="InterPro" id="IPR034610">
    <property type="entry name" value="L-fuconate_dehydratase"/>
</dbReference>
<dbReference type="FunFam" id="3.20.20.120:FF:000007">
    <property type="entry name" value="Mitochondrial enolase superfamily member 1"/>
    <property type="match status" value="1"/>
</dbReference>
<evidence type="ECO:0000313" key="9">
    <source>
        <dbReference type="Proteomes" id="UP000481583"/>
    </source>
</evidence>
<dbReference type="InterPro" id="IPR029065">
    <property type="entry name" value="Enolase_C-like"/>
</dbReference>
<evidence type="ECO:0000256" key="3">
    <source>
        <dbReference type="ARBA" id="ARBA00013142"/>
    </source>
</evidence>
<keyword evidence="6" id="KW-0456">Lyase</keyword>
<proteinExistence type="predicted"/>
<dbReference type="Pfam" id="PF13378">
    <property type="entry name" value="MR_MLE_C"/>
    <property type="match status" value="1"/>
</dbReference>
<dbReference type="GO" id="GO:0016052">
    <property type="term" value="P:carbohydrate catabolic process"/>
    <property type="evidence" value="ECO:0007669"/>
    <property type="project" value="InterPro"/>
</dbReference>